<evidence type="ECO:0000313" key="2">
    <source>
        <dbReference type="EnsemblPlants" id="cds.evm.model.02.1167"/>
    </source>
</evidence>
<proteinExistence type="predicted"/>
<feature type="domain" description="DUF1985" evidence="1">
    <location>
        <begin position="5"/>
        <end position="63"/>
    </location>
</feature>
<reference evidence="2" key="1">
    <citation type="submission" date="2018-11" db="EMBL/GenBank/DDBJ databases">
        <authorList>
            <person name="Grassa J C."/>
        </authorList>
    </citation>
    <scope>NUCLEOTIDE SEQUENCE [LARGE SCALE GENOMIC DNA]</scope>
</reference>
<name>A0A803NSI9_CANSA</name>
<dbReference type="Gramene" id="evm.model.02.1167">
    <property type="protein sequence ID" value="cds.evm.model.02.1167"/>
    <property type="gene ID" value="evm.TU.02.1167"/>
</dbReference>
<dbReference type="EMBL" id="UZAU01000163">
    <property type="status" value="NOT_ANNOTATED_CDS"/>
    <property type="molecule type" value="Genomic_DNA"/>
</dbReference>
<reference evidence="2" key="2">
    <citation type="submission" date="2021-03" db="UniProtKB">
        <authorList>
            <consortium name="EnsemblPlants"/>
        </authorList>
    </citation>
    <scope>IDENTIFICATION</scope>
</reference>
<evidence type="ECO:0000313" key="3">
    <source>
        <dbReference type="Proteomes" id="UP000596661"/>
    </source>
</evidence>
<dbReference type="InterPro" id="IPR015410">
    <property type="entry name" value="DUF1985"/>
</dbReference>
<protein>
    <recommendedName>
        <fullName evidence="1">DUF1985 domain-containing protein</fullName>
    </recommendedName>
</protein>
<evidence type="ECO:0000259" key="1">
    <source>
        <dbReference type="Pfam" id="PF09331"/>
    </source>
</evidence>
<dbReference type="PANTHER" id="PTHR48449">
    <property type="entry name" value="DUF1985 DOMAIN-CONTAINING PROTEIN"/>
    <property type="match status" value="1"/>
</dbReference>
<dbReference type="OMA" id="VWVVEIL"/>
<dbReference type="PANTHER" id="PTHR48449:SF1">
    <property type="entry name" value="DUF1985 DOMAIN-CONTAINING PROTEIN"/>
    <property type="match status" value="1"/>
</dbReference>
<dbReference type="Pfam" id="PF09331">
    <property type="entry name" value="DUF1985"/>
    <property type="match status" value="1"/>
</dbReference>
<sequence length="120" mass="13730">MLFGTIKDDDDAIKIAKVFTVTNILESKRGSTAVDELIMKLVDDEEDFDKYPWGRRSFDETIKGLISAQECDKKGYELCGFPLAFQVWGFEVIPLLGESFATRVGRRIPRLLNWKLLKNP</sequence>
<dbReference type="Proteomes" id="UP000596661">
    <property type="component" value="Chromosome 2"/>
</dbReference>
<organism evidence="2 3">
    <name type="scientific">Cannabis sativa</name>
    <name type="common">Hemp</name>
    <name type="synonym">Marijuana</name>
    <dbReference type="NCBI Taxonomy" id="3483"/>
    <lineage>
        <taxon>Eukaryota</taxon>
        <taxon>Viridiplantae</taxon>
        <taxon>Streptophyta</taxon>
        <taxon>Embryophyta</taxon>
        <taxon>Tracheophyta</taxon>
        <taxon>Spermatophyta</taxon>
        <taxon>Magnoliopsida</taxon>
        <taxon>eudicotyledons</taxon>
        <taxon>Gunneridae</taxon>
        <taxon>Pentapetalae</taxon>
        <taxon>rosids</taxon>
        <taxon>fabids</taxon>
        <taxon>Rosales</taxon>
        <taxon>Cannabaceae</taxon>
        <taxon>Cannabis</taxon>
    </lineage>
</organism>
<accession>A0A803NSI9</accession>
<dbReference type="AlphaFoldDB" id="A0A803NSI9"/>
<keyword evidence="3" id="KW-1185">Reference proteome</keyword>
<dbReference type="EnsemblPlants" id="evm.model.02.1167">
    <property type="protein sequence ID" value="cds.evm.model.02.1167"/>
    <property type="gene ID" value="evm.TU.02.1167"/>
</dbReference>